<feature type="region of interest" description="Disordered" evidence="1">
    <location>
        <begin position="387"/>
        <end position="431"/>
    </location>
</feature>
<proteinExistence type="predicted"/>
<organism evidence="2 3">
    <name type="scientific">Rhodotorula graminis (strain WP1)</name>
    <dbReference type="NCBI Taxonomy" id="578459"/>
    <lineage>
        <taxon>Eukaryota</taxon>
        <taxon>Fungi</taxon>
        <taxon>Dikarya</taxon>
        <taxon>Basidiomycota</taxon>
        <taxon>Pucciniomycotina</taxon>
        <taxon>Microbotryomycetes</taxon>
        <taxon>Sporidiobolales</taxon>
        <taxon>Sporidiobolaceae</taxon>
        <taxon>Rhodotorula</taxon>
    </lineage>
</organism>
<reference evidence="2 3" key="1">
    <citation type="journal article" date="2015" name="Front. Microbiol.">
        <title>Genome sequence of the plant growth promoting endophytic yeast Rhodotorula graminis WP1.</title>
        <authorList>
            <person name="Firrincieli A."/>
            <person name="Otillar R."/>
            <person name="Salamov A."/>
            <person name="Schmutz J."/>
            <person name="Khan Z."/>
            <person name="Redman R.S."/>
            <person name="Fleck N.D."/>
            <person name="Lindquist E."/>
            <person name="Grigoriev I.V."/>
            <person name="Doty S.L."/>
        </authorList>
    </citation>
    <scope>NUCLEOTIDE SEQUENCE [LARGE SCALE GENOMIC DNA]</scope>
    <source>
        <strain evidence="2 3">WP1</strain>
    </source>
</reference>
<keyword evidence="3" id="KW-1185">Reference proteome</keyword>
<evidence type="ECO:0000313" key="2">
    <source>
        <dbReference type="EMBL" id="KPV73887.1"/>
    </source>
</evidence>
<dbReference type="AlphaFoldDB" id="A0A0P9IVX4"/>
<dbReference type="Proteomes" id="UP000053890">
    <property type="component" value="Unassembled WGS sequence"/>
</dbReference>
<feature type="region of interest" description="Disordered" evidence="1">
    <location>
        <begin position="443"/>
        <end position="481"/>
    </location>
</feature>
<feature type="compositionally biased region" description="Low complexity" evidence="1">
    <location>
        <begin position="495"/>
        <end position="506"/>
    </location>
</feature>
<dbReference type="GeneID" id="28977781"/>
<dbReference type="OrthoDB" id="3226064at2759"/>
<dbReference type="EMBL" id="KQ474081">
    <property type="protein sequence ID" value="KPV73887.1"/>
    <property type="molecule type" value="Genomic_DNA"/>
</dbReference>
<dbReference type="RefSeq" id="XP_018269936.1">
    <property type="nucleotide sequence ID" value="XM_018417333.1"/>
</dbReference>
<evidence type="ECO:0000256" key="1">
    <source>
        <dbReference type="SAM" id="MobiDB-lite"/>
    </source>
</evidence>
<evidence type="ECO:0000313" key="3">
    <source>
        <dbReference type="Proteomes" id="UP000053890"/>
    </source>
</evidence>
<feature type="region of interest" description="Disordered" evidence="1">
    <location>
        <begin position="495"/>
        <end position="525"/>
    </location>
</feature>
<evidence type="ECO:0008006" key="4">
    <source>
        <dbReference type="Google" id="ProtNLM"/>
    </source>
</evidence>
<feature type="region of interest" description="Disordered" evidence="1">
    <location>
        <begin position="264"/>
        <end position="319"/>
    </location>
</feature>
<sequence>MATDQPPAIFKLPPEILVHALAQAPPQACSAFSRANSTARDSVDCTALWRALHRAAYDPPHTSTPGPPYDWAAQVKRRTRAEVLISRLIDDSKPVPLDLLLPLLDTLVDLARTRPPVPAAPAPPDSLNERWLEQWVRTAGAALVALHPTLSDPSIRGFRPLASVLAVPSLGTSPPSSPAALVYAARVRQLAAHLHVLATPAPIVRAIPALRTAAKEIVYEQSNFRRDSLYGPFMNDGSGRVDWRKVEALASVCGANLAEAISLGWGTEDDDDGGGGGGGEQDDGDEGGPIVPPSGWPSTRAHSAGPVRTDPAGRDWAGVTHPAGWRGTYAFLHWPTWHHFNRHRDGPPPSLAHEHEAVGDPMVLRLELLPDGEWPPEIDQPDLSAEGLAEEDGDDDDDEDWGQGGSEGSSTEGSSDDDEQPYFATTGGEPVAVDDAGRVASVGLEVTPPTSLPDEGDERDKGRLDASATTLDPDDPPLSPEQLAALAAPRALGPLPAAPHTAASAAYPPPDLTFRPSSSPPSSSTAFPPLAFHGTSLPRLGFAGTFTNAPPSAATRRPSDRSIRGTVSLTPEGHVRWQYVIRYSGVDQWAMNGVQVGGPGSRYGVLGVWTSADRADEGPCGPFWYWPHRPNTDSLDG</sequence>
<gene>
    <name evidence="2" type="ORF">RHOBADRAFT_54478</name>
</gene>
<accession>A0A0P9IVX4</accession>
<dbReference type="OMA" id="PFWYWPH"/>
<dbReference type="STRING" id="578459.A0A0P9IVX4"/>
<protein>
    <recommendedName>
        <fullName evidence="4">F-box domain-containing protein</fullName>
    </recommendedName>
</protein>
<name>A0A0P9IVX4_RHOGW</name>
<feature type="compositionally biased region" description="Acidic residues" evidence="1">
    <location>
        <begin position="388"/>
        <end position="401"/>
    </location>
</feature>